<keyword evidence="2" id="KW-1185">Reference proteome</keyword>
<organism evidence="1 2">
    <name type="scientific">Hyphomicrobium nitrativorans NL23</name>
    <dbReference type="NCBI Taxonomy" id="1029756"/>
    <lineage>
        <taxon>Bacteria</taxon>
        <taxon>Pseudomonadati</taxon>
        <taxon>Pseudomonadota</taxon>
        <taxon>Alphaproteobacteria</taxon>
        <taxon>Hyphomicrobiales</taxon>
        <taxon>Hyphomicrobiaceae</taxon>
        <taxon>Hyphomicrobium</taxon>
    </lineage>
</organism>
<dbReference type="AlphaFoldDB" id="V5SJK2"/>
<dbReference type="STRING" id="1029756.W911_09065"/>
<dbReference type="Proteomes" id="UP000018542">
    <property type="component" value="Chromosome"/>
</dbReference>
<name>V5SJK2_9HYPH</name>
<proteinExistence type="predicted"/>
<evidence type="ECO:0000313" key="1">
    <source>
        <dbReference type="EMBL" id="AHB50139.1"/>
    </source>
</evidence>
<evidence type="ECO:0008006" key="3">
    <source>
        <dbReference type="Google" id="ProtNLM"/>
    </source>
</evidence>
<dbReference type="HOGENOM" id="CLU_646858_0_0_5"/>
<dbReference type="KEGG" id="hni:W911_09065"/>
<sequence length="424" mass="45421">MGNAPAQLIRRLQDARTRLAATKIEDPALAICVAGMARLEEVLARPLRVVILGEYNSGKTSVADLLIGNGLLPTSVVSNTKLPVLITYAKTPALHGVDVRGALVRIDSRGADAPMDASYEALQVALPLERLQGFQILDTPSMVKPDTFVRDADIVIWCTVATRAWTESERATWSALPKRCRRNAMLVVTHKNALNGEEEARHVTERLREVTQGLFRDVLLIDAAGEAGAASPMDGGGDDLSARLRRCGEGIGERRAQKAEKIVRRLARLAFHDFARRDVRSDAAPLLASWESGAARLLDDLRQRRKPVPEVIEDLLAGFGVFAEQLRPGVVTGGAVSGTSETSRAVAAPLRWPQRHAAAVGLIAMLVSDLTGILRMLAAPSSGHDERRVARAILLGLADLDGAFDALGRLMGPATATPTCSAAG</sequence>
<dbReference type="PATRIC" id="fig|1029756.8.peg.1888"/>
<dbReference type="OrthoDB" id="5477114at2"/>
<reference evidence="1 2" key="1">
    <citation type="journal article" date="2014" name="Genome Announc.">
        <title>Complete Genome Sequence of Hyphomicrobium nitrativorans Strain NL23, a Denitrifying Bacterium Isolated from Biofilm of a Methanol-Fed Denitrification System Treating Seawater at the Montreal Biodome.</title>
        <authorList>
            <person name="Martineau C."/>
            <person name="Villeneuve C."/>
            <person name="Mauffrey F."/>
            <person name="Villemur R."/>
        </authorList>
    </citation>
    <scope>NUCLEOTIDE SEQUENCE [LARGE SCALE GENOMIC DNA]</scope>
    <source>
        <strain evidence="1">NL23</strain>
    </source>
</reference>
<evidence type="ECO:0000313" key="2">
    <source>
        <dbReference type="Proteomes" id="UP000018542"/>
    </source>
</evidence>
<protein>
    <recommendedName>
        <fullName evidence="3">G domain-containing protein</fullName>
    </recommendedName>
</protein>
<gene>
    <name evidence="1" type="ORF">W911_09065</name>
</gene>
<dbReference type="InterPro" id="IPR027417">
    <property type="entry name" value="P-loop_NTPase"/>
</dbReference>
<dbReference type="SUPFAM" id="SSF52540">
    <property type="entry name" value="P-loop containing nucleoside triphosphate hydrolases"/>
    <property type="match status" value="1"/>
</dbReference>
<dbReference type="EMBL" id="CP006912">
    <property type="protein sequence ID" value="AHB50139.1"/>
    <property type="molecule type" value="Genomic_DNA"/>
</dbReference>
<dbReference type="RefSeq" id="WP_023787184.1">
    <property type="nucleotide sequence ID" value="NC_022997.1"/>
</dbReference>
<accession>V5SJK2</accession>
<dbReference type="Gene3D" id="3.40.50.300">
    <property type="entry name" value="P-loop containing nucleotide triphosphate hydrolases"/>
    <property type="match status" value="1"/>
</dbReference>